<evidence type="ECO:0000256" key="13">
    <source>
        <dbReference type="PROSITE-ProRule" id="PRU01087"/>
    </source>
</evidence>
<evidence type="ECO:0000259" key="15">
    <source>
        <dbReference type="PROSITE" id="PS51751"/>
    </source>
</evidence>
<feature type="non-terminal residue" evidence="16">
    <location>
        <position position="1"/>
    </location>
</feature>
<evidence type="ECO:0000256" key="1">
    <source>
        <dbReference type="ARBA" id="ARBA00004141"/>
    </source>
</evidence>
<keyword evidence="17" id="KW-1185">Reference proteome</keyword>
<comment type="caution">
    <text evidence="16">The sequence shown here is derived from an EMBL/GenBank/DDBJ whole genome shotgun (WGS) entry which is preliminary data.</text>
</comment>
<keyword evidence="10" id="KW-1207">Sterol metabolism</keyword>
<keyword evidence="12" id="KW-0413">Isomerase</keyword>
<dbReference type="GO" id="GO:0000247">
    <property type="term" value="F:C-8 sterol isomerase activity"/>
    <property type="evidence" value="ECO:0007669"/>
    <property type="project" value="TreeGrafter"/>
</dbReference>
<dbReference type="InterPro" id="IPR033118">
    <property type="entry name" value="EXPERA"/>
</dbReference>
<keyword evidence="5" id="KW-0752">Steroid biosynthesis</keyword>
<gene>
    <name evidence="16" type="ORF">E4U42_000338</name>
</gene>
<evidence type="ECO:0000256" key="2">
    <source>
        <dbReference type="ARBA" id="ARBA00008337"/>
    </source>
</evidence>
<feature type="transmembrane region" description="Helical" evidence="14">
    <location>
        <begin position="27"/>
        <end position="47"/>
    </location>
</feature>
<dbReference type="PROSITE" id="PS51751">
    <property type="entry name" value="EXPERA"/>
    <property type="match status" value="1"/>
</dbReference>
<evidence type="ECO:0000256" key="7">
    <source>
        <dbReference type="ARBA" id="ARBA00023011"/>
    </source>
</evidence>
<keyword evidence="8" id="KW-0443">Lipid metabolism</keyword>
<dbReference type="EMBL" id="SRPY01001070">
    <property type="protein sequence ID" value="KAG5914753.1"/>
    <property type="molecule type" value="Genomic_DNA"/>
</dbReference>
<dbReference type="OrthoDB" id="58557at2759"/>
<keyword evidence="7" id="KW-0756">Sterol biosynthesis</keyword>
<dbReference type="GO" id="GO:0047750">
    <property type="term" value="F:cholestenol delta-isomerase activity"/>
    <property type="evidence" value="ECO:0007669"/>
    <property type="project" value="InterPro"/>
</dbReference>
<keyword evidence="6 13" id="KW-1133">Transmembrane helix</keyword>
<comment type="subcellular location">
    <subcellularLocation>
        <location evidence="1">Membrane</location>
        <topology evidence="1">Multi-pass membrane protein</topology>
    </subcellularLocation>
</comment>
<dbReference type="PANTHER" id="PTHR14207">
    <property type="entry name" value="STEROL ISOMERASE"/>
    <property type="match status" value="1"/>
</dbReference>
<evidence type="ECO:0000256" key="8">
    <source>
        <dbReference type="ARBA" id="ARBA00023098"/>
    </source>
</evidence>
<organism evidence="16 17">
    <name type="scientific">Claviceps africana</name>
    <dbReference type="NCBI Taxonomy" id="83212"/>
    <lineage>
        <taxon>Eukaryota</taxon>
        <taxon>Fungi</taxon>
        <taxon>Dikarya</taxon>
        <taxon>Ascomycota</taxon>
        <taxon>Pezizomycotina</taxon>
        <taxon>Sordariomycetes</taxon>
        <taxon>Hypocreomycetidae</taxon>
        <taxon>Hypocreales</taxon>
        <taxon>Clavicipitaceae</taxon>
        <taxon>Claviceps</taxon>
    </lineage>
</organism>
<evidence type="ECO:0000256" key="11">
    <source>
        <dbReference type="ARBA" id="ARBA00023221"/>
    </source>
</evidence>
<evidence type="ECO:0000313" key="16">
    <source>
        <dbReference type="EMBL" id="KAG5914753.1"/>
    </source>
</evidence>
<evidence type="ECO:0000256" key="6">
    <source>
        <dbReference type="ARBA" id="ARBA00022989"/>
    </source>
</evidence>
<keyword evidence="4 13" id="KW-0812">Transmembrane</keyword>
<dbReference type="InterPro" id="IPR007905">
    <property type="entry name" value="EBP"/>
</dbReference>
<proteinExistence type="inferred from homology"/>
<sequence length="88" mass="10104">MVGVVTGLAYWQTTRSRLRLGAMDKCAAVWFALCGFLHVAFEGYFVYHRATIAHQQTVFAQLWKEYALSDSRYLTLDVFTVCIEFITV</sequence>
<evidence type="ECO:0000313" key="17">
    <source>
        <dbReference type="Proteomes" id="UP000811619"/>
    </source>
</evidence>
<dbReference type="GO" id="GO:0005783">
    <property type="term" value="C:endoplasmic reticulum"/>
    <property type="evidence" value="ECO:0007669"/>
    <property type="project" value="TreeGrafter"/>
</dbReference>
<dbReference type="PANTHER" id="PTHR14207:SF0">
    <property type="entry name" value="3-BETA-HYDROXYSTEROID-DELTA(8),DELTA(7)-ISOMERASE"/>
    <property type="match status" value="1"/>
</dbReference>
<evidence type="ECO:0000256" key="12">
    <source>
        <dbReference type="ARBA" id="ARBA00023235"/>
    </source>
</evidence>
<dbReference type="Proteomes" id="UP000811619">
    <property type="component" value="Unassembled WGS sequence"/>
</dbReference>
<accession>A0A8K0NE98</accession>
<dbReference type="AlphaFoldDB" id="A0A8K0NE98"/>
<evidence type="ECO:0000256" key="9">
    <source>
        <dbReference type="ARBA" id="ARBA00023136"/>
    </source>
</evidence>
<keyword evidence="9 13" id="KW-0472">Membrane</keyword>
<keyword evidence="11" id="KW-0753">Steroid metabolism</keyword>
<protein>
    <recommendedName>
        <fullName evidence="15">EXPERA domain-containing protein</fullName>
    </recommendedName>
</protein>
<name>A0A8K0NE98_9HYPO</name>
<evidence type="ECO:0000256" key="3">
    <source>
        <dbReference type="ARBA" id="ARBA00022516"/>
    </source>
</evidence>
<dbReference type="GO" id="GO:0016126">
    <property type="term" value="P:sterol biosynthetic process"/>
    <property type="evidence" value="ECO:0007669"/>
    <property type="project" value="UniProtKB-KW"/>
</dbReference>
<dbReference type="GO" id="GO:0016020">
    <property type="term" value="C:membrane"/>
    <property type="evidence" value="ECO:0007669"/>
    <property type="project" value="UniProtKB-SubCell"/>
</dbReference>
<evidence type="ECO:0000256" key="4">
    <source>
        <dbReference type="ARBA" id="ARBA00022692"/>
    </source>
</evidence>
<evidence type="ECO:0000256" key="14">
    <source>
        <dbReference type="SAM" id="Phobius"/>
    </source>
</evidence>
<reference evidence="16" key="1">
    <citation type="journal article" date="2020" name="bioRxiv">
        <title>Whole genome comparisons of ergot fungi reveals the divergence and evolution of species within the genus Claviceps are the result of varying mechanisms driving genome evolution and host range expansion.</title>
        <authorList>
            <person name="Wyka S.A."/>
            <person name="Mondo S.J."/>
            <person name="Liu M."/>
            <person name="Dettman J."/>
            <person name="Nalam V."/>
            <person name="Broders K.D."/>
        </authorList>
    </citation>
    <scope>NUCLEOTIDE SEQUENCE</scope>
    <source>
        <strain evidence="16">CCC 489</strain>
    </source>
</reference>
<comment type="similarity">
    <text evidence="2">Belongs to the EBP family.</text>
</comment>
<keyword evidence="3" id="KW-0444">Lipid biosynthesis</keyword>
<feature type="domain" description="EXPERA" evidence="15">
    <location>
        <begin position="23"/>
        <end position="88"/>
    </location>
</feature>
<evidence type="ECO:0000256" key="10">
    <source>
        <dbReference type="ARBA" id="ARBA00023166"/>
    </source>
</evidence>
<evidence type="ECO:0000256" key="5">
    <source>
        <dbReference type="ARBA" id="ARBA00022955"/>
    </source>
</evidence>
<dbReference type="GO" id="GO:0004769">
    <property type="term" value="F:steroid Delta-isomerase activity"/>
    <property type="evidence" value="ECO:0007669"/>
    <property type="project" value="TreeGrafter"/>
</dbReference>